<accession>A0A6B1DX33</accession>
<comment type="similarity">
    <text evidence="1">Belongs to the LDH2/MDH2 oxidoreductase family.</text>
</comment>
<dbReference type="Pfam" id="PF02615">
    <property type="entry name" value="Ldh_2"/>
    <property type="match status" value="1"/>
</dbReference>
<name>A0A6B1DX33_9CHLR</name>
<dbReference type="InterPro" id="IPR043143">
    <property type="entry name" value="Mal/L-sulf/L-lact_DH-like_NADP"/>
</dbReference>
<organism evidence="3">
    <name type="scientific">Caldilineaceae bacterium SB0662_bin_9</name>
    <dbReference type="NCBI Taxonomy" id="2605258"/>
    <lineage>
        <taxon>Bacteria</taxon>
        <taxon>Bacillati</taxon>
        <taxon>Chloroflexota</taxon>
        <taxon>Caldilineae</taxon>
        <taxon>Caldilineales</taxon>
        <taxon>Caldilineaceae</taxon>
    </lineage>
</organism>
<protein>
    <submittedName>
        <fullName evidence="3">Ldh family oxidoreductase</fullName>
    </submittedName>
</protein>
<gene>
    <name evidence="3" type="ORF">F4Y08_13205</name>
</gene>
<evidence type="ECO:0000313" key="3">
    <source>
        <dbReference type="EMBL" id="MYD91273.1"/>
    </source>
</evidence>
<dbReference type="InterPro" id="IPR043144">
    <property type="entry name" value="Mal/L-sulf/L-lact_DH-like_ah"/>
</dbReference>
<proteinExistence type="inferred from homology"/>
<dbReference type="InterPro" id="IPR036111">
    <property type="entry name" value="Mal/L-sulfo/L-lacto_DH-like_sf"/>
</dbReference>
<comment type="caution">
    <text evidence="3">The sequence shown here is derived from an EMBL/GenBank/DDBJ whole genome shotgun (WGS) entry which is preliminary data.</text>
</comment>
<evidence type="ECO:0000256" key="1">
    <source>
        <dbReference type="ARBA" id="ARBA00006056"/>
    </source>
</evidence>
<reference evidence="3" key="1">
    <citation type="submission" date="2019-09" db="EMBL/GenBank/DDBJ databases">
        <title>Characterisation of the sponge microbiome using genome-centric metagenomics.</title>
        <authorList>
            <person name="Engelberts J.P."/>
            <person name="Robbins S.J."/>
            <person name="De Goeij J.M."/>
            <person name="Aranda M."/>
            <person name="Bell S.C."/>
            <person name="Webster N.S."/>
        </authorList>
    </citation>
    <scope>NUCLEOTIDE SEQUENCE</scope>
    <source>
        <strain evidence="3">SB0662_bin_9</strain>
    </source>
</reference>
<sequence>MHTVSSDLLQRFIQDVFEAVGVRVPIASRVSESLVLSNLLGHDSHGMVLVNPYLKWLEQGILDPTSEPEPVQETPSVLIMDAKRNFGQWSAFLTIKELLAKAETCGVAAGGLTNSGHVGRLGEWVEMAADAGFIGLAFCNVGGRRGTVAPFGGSEGMMSTNPFAAAIPLEDRNPIVIDFATSVVAEGKVRIAQNKGVDLPPGCLLDKHGKPSVNPSDLFDGGVLLPFGGHKGSALSLLNDVMAGLLTGSGVPQEEDGKLNNGVFFIVLRIETFRALNAFFGEARDYVNFVKSVRPAPGFDEVMMPGEPEAQTAAERRAQGIPVDDVTWHNLTEAAAGVGVAAPVV</sequence>
<evidence type="ECO:0000256" key="2">
    <source>
        <dbReference type="ARBA" id="ARBA00023002"/>
    </source>
</evidence>
<dbReference type="InterPro" id="IPR003767">
    <property type="entry name" value="Malate/L-lactate_DH-like"/>
</dbReference>
<dbReference type="PANTHER" id="PTHR11091">
    <property type="entry name" value="OXIDOREDUCTASE-RELATED"/>
    <property type="match status" value="1"/>
</dbReference>
<dbReference type="PANTHER" id="PTHR11091:SF0">
    <property type="entry name" value="MALATE DEHYDROGENASE"/>
    <property type="match status" value="1"/>
</dbReference>
<dbReference type="AlphaFoldDB" id="A0A6B1DX33"/>
<dbReference type="Gene3D" id="3.30.1370.60">
    <property type="entry name" value="Hypothetical oxidoreductase yiak, domain 2"/>
    <property type="match status" value="1"/>
</dbReference>
<dbReference type="EMBL" id="VXPY01000094">
    <property type="protein sequence ID" value="MYD91273.1"/>
    <property type="molecule type" value="Genomic_DNA"/>
</dbReference>
<dbReference type="Gene3D" id="1.10.1530.10">
    <property type="match status" value="1"/>
</dbReference>
<keyword evidence="2" id="KW-0560">Oxidoreductase</keyword>
<dbReference type="GO" id="GO:0016491">
    <property type="term" value="F:oxidoreductase activity"/>
    <property type="evidence" value="ECO:0007669"/>
    <property type="project" value="UniProtKB-KW"/>
</dbReference>
<dbReference type="SUPFAM" id="SSF89733">
    <property type="entry name" value="L-sulfolactate dehydrogenase-like"/>
    <property type="match status" value="1"/>
</dbReference>